<comment type="caution">
    <text evidence="10">The sequence shown here is derived from an EMBL/GenBank/DDBJ whole genome shotgun (WGS) entry which is preliminary data.</text>
</comment>
<feature type="compositionally biased region" description="Gly residues" evidence="7">
    <location>
        <begin position="165"/>
        <end position="190"/>
    </location>
</feature>
<evidence type="ECO:0000256" key="6">
    <source>
        <dbReference type="ARBA" id="ARBA00023180"/>
    </source>
</evidence>
<name>A0AAD8G6K5_ACIOX</name>
<gene>
    <name evidence="10" type="ORF">AOXY_G11923</name>
</gene>
<dbReference type="Proteomes" id="UP001230051">
    <property type="component" value="Unassembled WGS sequence"/>
</dbReference>
<dbReference type="PANTHER" id="PTHR46876:SF3">
    <property type="entry name" value="MANSC DOMAIN CONTAINING 1"/>
    <property type="match status" value="1"/>
</dbReference>
<evidence type="ECO:0000256" key="7">
    <source>
        <dbReference type="SAM" id="MobiDB-lite"/>
    </source>
</evidence>
<evidence type="ECO:0000256" key="1">
    <source>
        <dbReference type="ARBA" id="ARBA00004479"/>
    </source>
</evidence>
<feature type="domain" description="MANSC" evidence="9">
    <location>
        <begin position="28"/>
        <end position="113"/>
    </location>
</feature>
<accession>A0AAD8G6K5</accession>
<dbReference type="PANTHER" id="PTHR46876">
    <property type="entry name" value="LOW-DENSITY LIPOPROTEIN RECEPTOR-RELATED PROTEIN 11"/>
    <property type="match status" value="1"/>
</dbReference>
<feature type="region of interest" description="Disordered" evidence="7">
    <location>
        <begin position="154"/>
        <end position="196"/>
    </location>
</feature>
<comment type="subcellular location">
    <subcellularLocation>
        <location evidence="1">Membrane</location>
        <topology evidence="1">Single-pass type I membrane protein</topology>
    </subcellularLocation>
</comment>
<proteinExistence type="predicted"/>
<evidence type="ECO:0000256" key="4">
    <source>
        <dbReference type="ARBA" id="ARBA00022989"/>
    </source>
</evidence>
<evidence type="ECO:0000256" key="3">
    <source>
        <dbReference type="ARBA" id="ARBA00022729"/>
    </source>
</evidence>
<feature type="signal peptide" evidence="8">
    <location>
        <begin position="1"/>
        <end position="21"/>
    </location>
</feature>
<evidence type="ECO:0000259" key="9">
    <source>
        <dbReference type="PROSITE" id="PS50986"/>
    </source>
</evidence>
<keyword evidence="2" id="KW-0812">Transmembrane</keyword>
<dbReference type="Pfam" id="PF07502">
    <property type="entry name" value="MANEC"/>
    <property type="match status" value="1"/>
</dbReference>
<keyword evidence="3 8" id="KW-0732">Signal</keyword>
<keyword evidence="4" id="KW-1133">Transmembrane helix</keyword>
<evidence type="ECO:0000256" key="8">
    <source>
        <dbReference type="SAM" id="SignalP"/>
    </source>
</evidence>
<evidence type="ECO:0000313" key="11">
    <source>
        <dbReference type="Proteomes" id="UP001230051"/>
    </source>
</evidence>
<sequence>MPVWVLCVLFLLFESPTPSTSQLCSTEKIENMIIDIESALQYGVRGTEPIYSSMEDHCINLCCAEEHIEGQKTCNFVIFDKTKTVGHPNCYMFNCPLSAGACPMKPSEGMNSYKLIQDFPPGAQDSKKNVTTELSQVINVIDMHLDTDKRNQAEQENVKRENIPGPGGDDGHLGGVGPGEDDGSLGGVGPEGTMDL</sequence>
<dbReference type="EMBL" id="JAGXEW010000010">
    <property type="protein sequence ID" value="KAK1167236.1"/>
    <property type="molecule type" value="Genomic_DNA"/>
</dbReference>
<reference evidence="10" key="1">
    <citation type="submission" date="2022-02" db="EMBL/GenBank/DDBJ databases">
        <title>Atlantic sturgeon de novo genome assembly.</title>
        <authorList>
            <person name="Stock M."/>
            <person name="Klopp C."/>
            <person name="Guiguen Y."/>
            <person name="Cabau C."/>
            <person name="Parinello H."/>
            <person name="Santidrian Yebra-Pimentel E."/>
            <person name="Kuhl H."/>
            <person name="Dirks R.P."/>
            <person name="Guessner J."/>
            <person name="Wuertz S."/>
            <person name="Du K."/>
            <person name="Schartl M."/>
        </authorList>
    </citation>
    <scope>NUCLEOTIDE SEQUENCE</scope>
    <source>
        <strain evidence="10">STURGEONOMICS-FGT-2020</strain>
        <tissue evidence="10">Whole blood</tissue>
    </source>
</reference>
<dbReference type="InterPro" id="IPR013980">
    <property type="entry name" value="MANSC_dom"/>
</dbReference>
<dbReference type="AlphaFoldDB" id="A0AAD8G6K5"/>
<dbReference type="InterPro" id="IPR011106">
    <property type="entry name" value="MANSC_N"/>
</dbReference>
<dbReference type="PROSITE" id="PS50986">
    <property type="entry name" value="MANSC"/>
    <property type="match status" value="1"/>
</dbReference>
<evidence type="ECO:0000313" key="10">
    <source>
        <dbReference type="EMBL" id="KAK1167236.1"/>
    </source>
</evidence>
<dbReference type="GO" id="GO:0016020">
    <property type="term" value="C:membrane"/>
    <property type="evidence" value="ECO:0007669"/>
    <property type="project" value="UniProtKB-SubCell"/>
</dbReference>
<evidence type="ECO:0000256" key="2">
    <source>
        <dbReference type="ARBA" id="ARBA00022692"/>
    </source>
</evidence>
<protein>
    <recommendedName>
        <fullName evidence="9">MANSC domain-containing protein</fullName>
    </recommendedName>
</protein>
<keyword evidence="5" id="KW-0472">Membrane</keyword>
<evidence type="ECO:0000256" key="5">
    <source>
        <dbReference type="ARBA" id="ARBA00023136"/>
    </source>
</evidence>
<dbReference type="SMART" id="SM00765">
    <property type="entry name" value="MANEC"/>
    <property type="match status" value="1"/>
</dbReference>
<feature type="chain" id="PRO_5042251833" description="MANSC domain-containing protein" evidence="8">
    <location>
        <begin position="22"/>
        <end position="196"/>
    </location>
</feature>
<keyword evidence="11" id="KW-1185">Reference proteome</keyword>
<keyword evidence="6" id="KW-0325">Glycoprotein</keyword>
<organism evidence="10 11">
    <name type="scientific">Acipenser oxyrinchus oxyrinchus</name>
    <dbReference type="NCBI Taxonomy" id="40147"/>
    <lineage>
        <taxon>Eukaryota</taxon>
        <taxon>Metazoa</taxon>
        <taxon>Chordata</taxon>
        <taxon>Craniata</taxon>
        <taxon>Vertebrata</taxon>
        <taxon>Euteleostomi</taxon>
        <taxon>Actinopterygii</taxon>
        <taxon>Chondrostei</taxon>
        <taxon>Acipenseriformes</taxon>
        <taxon>Acipenseridae</taxon>
        <taxon>Acipenser</taxon>
    </lineage>
</organism>